<sequence>MNNVLFEKFSELGISPIVVLICLMVILLIIYVTVNLKTVSGKIINILSIEMLDQEKSKLYLISSELFESLSDILNDTIPTVAILTLDIELPNKKIITVKQYYKVKEMPKIGDTVTLQALLFFTERKILMVL</sequence>
<protein>
    <submittedName>
        <fullName evidence="2">Uncharacterized protein</fullName>
    </submittedName>
</protein>
<keyword evidence="1" id="KW-0472">Membrane</keyword>
<reference evidence="2" key="1">
    <citation type="submission" date="2019-08" db="EMBL/GenBank/DDBJ databases">
        <authorList>
            <person name="Kucharzyk K."/>
            <person name="Murdoch R.W."/>
            <person name="Higgins S."/>
            <person name="Loffler F."/>
        </authorList>
    </citation>
    <scope>NUCLEOTIDE SEQUENCE</scope>
</reference>
<dbReference type="EMBL" id="VSSQ01000017">
    <property type="protein sequence ID" value="MPL62210.1"/>
    <property type="molecule type" value="Genomic_DNA"/>
</dbReference>
<keyword evidence="1" id="KW-0812">Transmembrane</keyword>
<gene>
    <name evidence="2" type="ORF">SDC9_07815</name>
</gene>
<evidence type="ECO:0000256" key="1">
    <source>
        <dbReference type="SAM" id="Phobius"/>
    </source>
</evidence>
<organism evidence="2">
    <name type="scientific">bioreactor metagenome</name>
    <dbReference type="NCBI Taxonomy" id="1076179"/>
    <lineage>
        <taxon>unclassified sequences</taxon>
        <taxon>metagenomes</taxon>
        <taxon>ecological metagenomes</taxon>
    </lineage>
</organism>
<comment type="caution">
    <text evidence="2">The sequence shown here is derived from an EMBL/GenBank/DDBJ whole genome shotgun (WGS) entry which is preliminary data.</text>
</comment>
<name>A0A644T5T5_9ZZZZ</name>
<accession>A0A644T5T5</accession>
<keyword evidence="1" id="KW-1133">Transmembrane helix</keyword>
<proteinExistence type="predicted"/>
<dbReference type="AlphaFoldDB" id="A0A644T5T5"/>
<feature type="transmembrane region" description="Helical" evidence="1">
    <location>
        <begin position="12"/>
        <end position="34"/>
    </location>
</feature>
<evidence type="ECO:0000313" key="2">
    <source>
        <dbReference type="EMBL" id="MPL62210.1"/>
    </source>
</evidence>